<organism evidence="2">
    <name type="scientific">Brassica napus</name>
    <name type="common">Rape</name>
    <dbReference type="NCBI Taxonomy" id="3708"/>
    <lineage>
        <taxon>Eukaryota</taxon>
        <taxon>Viridiplantae</taxon>
        <taxon>Streptophyta</taxon>
        <taxon>Embryophyta</taxon>
        <taxon>Tracheophyta</taxon>
        <taxon>Spermatophyta</taxon>
        <taxon>Magnoliopsida</taxon>
        <taxon>eudicotyledons</taxon>
        <taxon>Gunneridae</taxon>
        <taxon>Pentapetalae</taxon>
        <taxon>rosids</taxon>
        <taxon>malvids</taxon>
        <taxon>Brassicales</taxon>
        <taxon>Brassicaceae</taxon>
        <taxon>Brassiceae</taxon>
        <taxon>Brassica</taxon>
    </lineage>
</organism>
<protein>
    <submittedName>
        <fullName evidence="2">(rape) hypothetical protein</fullName>
    </submittedName>
</protein>
<gene>
    <name evidence="2" type="ORF">DARMORV10_A09P39830.1</name>
</gene>
<keyword evidence="1" id="KW-0812">Transmembrane</keyword>
<name>A0A816P911_BRANA</name>
<dbReference type="AlphaFoldDB" id="A0A816P911"/>
<keyword evidence="1" id="KW-0472">Membrane</keyword>
<dbReference type="EMBL" id="HG994363">
    <property type="protein sequence ID" value="CAF2045539.1"/>
    <property type="molecule type" value="Genomic_DNA"/>
</dbReference>
<keyword evidence="1" id="KW-1133">Transmembrane helix</keyword>
<feature type="transmembrane region" description="Helical" evidence="1">
    <location>
        <begin position="63"/>
        <end position="86"/>
    </location>
</feature>
<reference evidence="2" key="1">
    <citation type="submission" date="2021-01" db="EMBL/GenBank/DDBJ databases">
        <authorList>
            <consortium name="Genoscope - CEA"/>
            <person name="William W."/>
        </authorList>
    </citation>
    <scope>NUCLEOTIDE SEQUENCE</scope>
</reference>
<evidence type="ECO:0000313" key="2">
    <source>
        <dbReference type="EMBL" id="CAF2045539.1"/>
    </source>
</evidence>
<sequence>MFCLVAILSFPYFSGDLSDGSCSIIRLVMLRSSGLKAINRSRRGASTEDGSGGLFSVVAVSNFALSIISLGFSSLSGLAAGLFAWFGSIFYF</sequence>
<proteinExistence type="predicted"/>
<dbReference type="Proteomes" id="UP001295469">
    <property type="component" value="Chromosome A09"/>
</dbReference>
<evidence type="ECO:0000256" key="1">
    <source>
        <dbReference type="SAM" id="Phobius"/>
    </source>
</evidence>
<accession>A0A816P911</accession>